<keyword evidence="1" id="KW-1133">Transmembrane helix</keyword>
<evidence type="ECO:0000259" key="2">
    <source>
        <dbReference type="Pfam" id="PF19081"/>
    </source>
</evidence>
<feature type="domain" description="Ig-like" evidence="2">
    <location>
        <begin position="923"/>
        <end position="1003"/>
    </location>
</feature>
<evidence type="ECO:0000313" key="4">
    <source>
        <dbReference type="EMBL" id="MFE3868873.1"/>
    </source>
</evidence>
<feature type="domain" description="GEVED" evidence="3">
    <location>
        <begin position="290"/>
        <end position="370"/>
    </location>
</feature>
<dbReference type="SUPFAM" id="SSF49265">
    <property type="entry name" value="Fibronectin type III"/>
    <property type="match status" value="1"/>
</dbReference>
<feature type="domain" description="GEVED" evidence="3">
    <location>
        <begin position="565"/>
        <end position="645"/>
    </location>
</feature>
<dbReference type="Gene3D" id="2.60.120.260">
    <property type="entry name" value="Galactose-binding domain-like"/>
    <property type="match status" value="2"/>
</dbReference>
<dbReference type="Pfam" id="PF19081">
    <property type="entry name" value="Ig_7"/>
    <property type="match status" value="1"/>
</dbReference>
<feature type="transmembrane region" description="Helical" evidence="1">
    <location>
        <begin position="32"/>
        <end position="51"/>
    </location>
</feature>
<dbReference type="Pfam" id="PF20009">
    <property type="entry name" value="GEVED"/>
    <property type="match status" value="3"/>
</dbReference>
<keyword evidence="5" id="KW-1185">Reference proteome</keyword>
<reference evidence="4 5" key="1">
    <citation type="submission" date="2024-06" db="EMBL/GenBank/DDBJ databases">
        <title>Flavobacterium spp. isolated from glacier.</title>
        <authorList>
            <person name="Han D."/>
        </authorList>
    </citation>
    <scope>NUCLEOTIDE SEQUENCE [LARGE SCALE GENOMIC DNA]</scope>
    <source>
        <strain evidence="4 5">LS2P90</strain>
    </source>
</reference>
<dbReference type="InterPro" id="IPR044023">
    <property type="entry name" value="Ig_7"/>
</dbReference>
<name>A0ABW6HY11_9FLAO</name>
<sequence>MEENYSIKNTTDLKFSANIAVNSSKIIVKKRASYAQSLFLLLSLIVMFLLGTNMNGQTTLFSSGFETGNSTFTSSSTLGTITQPFTGNTNSGTKSGQIASPSGNTYSGSIITPSIDFVNGRWYTITIWANVSQWQGILKIAKSNTATNTAMSGAPVGDQLLWSSSNNVTSNSYNQYSVTFKATVTESKFVGFYMSTTSSGNAKTGIMNIDDISIVENTNPQPEYYCSAGGNSTATSYISNVNLNTSINQNSTAWGGYRNYYPTVSTNLIQSNTYTISIKVSNNSTTKKNISAWIDWNNNGVFDVATETVLSTTSTIASNQTVTLTNSFTVPAGAVVNSTVLRVELAFDSQGAATPCNTNSLTDVQDYKINITSGASCVSPTAQPTALSLTPTSTSIGGLFTLASPTADNYLVVVNTSGVIPVPVNGTTYTVGSTALGGSNIVVDTDGNNTFTANGLSASTLYYIYVFSFNSNCTGGPLYRTISPLIGNISTLVPSYCAPTGNLNCSLSDFISNVSFNTLNNPSTCSAGAYTNYSATGTQTTTVLKGSSYTFSLSVGAGTGYHGAGVWIDLNQNGSFSDAGEFFLVSNTINPSTTTTITIPIPAGAITGTTRMRVRYAYSTTVTSGAGMSCSMSGTYGETEDYTINITTPPACVTPTAQPTTLNLTPGGTSISGTFTYANPVADSYLLIMNTTGSVPTAPVNGTTYSIGGTVGAGNIVINNQNDNSFVATGLTPNTRYYFFVYSFNSACLGAPFYNTTSPLTGNVLTTGFSFCSATSNTSTRYIESVQTVGNLTNMTNLNTGRSIPGYADYTTTHPATTQIPGGGINLDITLATSRQYLKAWVDWNNDGTLTDSGTELVYTSSGVLSIATSFGFVVPLGTAPGNYRLRIRSFEASQTFSPCGNLATGETEDYTITVVPDCPAIISSVTDSSRCETGIVSLSAIASGSPTQYRWYNALTGGSLIGTSTTGNWNTPSISITTNYFVTAFNGTCESLIRTKVIATINGSSIISMTPSIPEVCGEGNIVTITASGDNMVDNLINENFQGGLGTLTSVIIGDAGDVSTQWQSKTSTFVPTLSVWKPAISSRSINDKFAFCTSDKNLLVNTSLESANFNTIPYSNLTLTFRQYYSYYGIPLDFAYVEVSTNNGVAWTAVKTYVEDRAIATNFETVTIDLTPYINNANFKIRFRYNAQFCDGWAIDDVRLFGTKLMNTTFSWGAGSVDAYVDSTCETPYTNQLVSTVYIKPTSTQLSSTSWSFTATATLSNGCPVSKDVTIYNKTKQWLGTNSNWSDSNNWKPSGVPDITNCVFIPNNSIISGSDYNAFAKNLTVKSGGNLELQTTNNITVADWVNVNTGGIFNVRNNSSLVQINNTTNTGIVNVERNSTPIKKLDYTYWSTPVTPFTLGQFFTANSYMYSWIPTVAMSSGNWQPESNATVMTPGKGYIIRTPWGHTENTIYTARFINGTPNNGDITTPISKGTLTGVVDDNAENDEWNLIGNPYPSALDAAAFLNLPANVPVIDGTLYLWTHNSQPNAATIDPFYGDYVLNYTESDYAAWNKTGGVGTAGTVAGGLGTNAGTGNTPTGYIASGQSFFVKAANIMTNGTNANATFNNSMRVGVEGKNGDFFKLTKNNKEEAIPKTVTDIERHRIWINLTNNSGAFSQTLVGYVAGATQELDRSFDGESLGGNDVTFYSIIPEAELTIQGRALPFNENDQVTLGYNSEISGELSIRIDHIDGLFDAQNIYLEDKELGVIHNLKENPYVFKTEKGTFNDRFYLRFTDKTLGTDTFYLSKSDQVNVVVNQNVTVQSSNQLIKNIVVYDLAGRKIDSYKKVNALKYTLSHLNKTTAGLIVKITLENDTVVSKKIIY</sequence>
<evidence type="ECO:0000313" key="5">
    <source>
        <dbReference type="Proteomes" id="UP001600109"/>
    </source>
</evidence>
<dbReference type="InterPro" id="IPR045474">
    <property type="entry name" value="GEVED"/>
</dbReference>
<keyword evidence="1" id="KW-0472">Membrane</keyword>
<evidence type="ECO:0000259" key="3">
    <source>
        <dbReference type="Pfam" id="PF20009"/>
    </source>
</evidence>
<dbReference type="EMBL" id="JBHZPZ010000015">
    <property type="protein sequence ID" value="MFE3868873.1"/>
    <property type="molecule type" value="Genomic_DNA"/>
</dbReference>
<organism evidence="4 5">
    <name type="scientific">Flavobacterium xylosi</name>
    <dbReference type="NCBI Taxonomy" id="3230415"/>
    <lineage>
        <taxon>Bacteria</taxon>
        <taxon>Pseudomonadati</taxon>
        <taxon>Bacteroidota</taxon>
        <taxon>Flavobacteriia</taxon>
        <taxon>Flavobacteriales</taxon>
        <taxon>Flavobacteriaceae</taxon>
        <taxon>Flavobacterium</taxon>
    </lineage>
</organism>
<dbReference type="InterPro" id="IPR013783">
    <property type="entry name" value="Ig-like_fold"/>
</dbReference>
<feature type="domain" description="GEVED" evidence="3">
    <location>
        <begin position="837"/>
        <end position="914"/>
    </location>
</feature>
<keyword evidence="1" id="KW-0812">Transmembrane</keyword>
<evidence type="ECO:0000256" key="1">
    <source>
        <dbReference type="SAM" id="Phobius"/>
    </source>
</evidence>
<dbReference type="Proteomes" id="UP001600109">
    <property type="component" value="Unassembled WGS sequence"/>
</dbReference>
<proteinExistence type="predicted"/>
<accession>A0ABW6HY11</accession>
<dbReference type="InterPro" id="IPR036116">
    <property type="entry name" value="FN3_sf"/>
</dbReference>
<gene>
    <name evidence="4" type="ORF">ACFX5E_12440</name>
</gene>
<dbReference type="RefSeq" id="WP_379855473.1">
    <property type="nucleotide sequence ID" value="NZ_JBHZPZ010000015.1"/>
</dbReference>
<dbReference type="Gene3D" id="2.60.40.10">
    <property type="entry name" value="Immunoglobulins"/>
    <property type="match status" value="1"/>
</dbReference>
<protein>
    <submittedName>
        <fullName evidence="4">GEVED domain-containing protein</fullName>
    </submittedName>
</protein>
<comment type="caution">
    <text evidence="4">The sequence shown here is derived from an EMBL/GenBank/DDBJ whole genome shotgun (WGS) entry which is preliminary data.</text>
</comment>